<dbReference type="EMBL" id="JAUEPP010000002">
    <property type="protein sequence ID" value="KAK3350842.1"/>
    <property type="molecule type" value="Genomic_DNA"/>
</dbReference>
<dbReference type="GeneID" id="87857587"/>
<sequence length="72" mass="7700">MGMVFCASLFILMSSTNEGSGHPTSLAPRTISARILCSWEPGSSRQLSASCRGWNEPVVLSGYSPYDVMSLA</sequence>
<comment type="caution">
    <text evidence="2">The sequence shown here is derived from an EMBL/GenBank/DDBJ whole genome shotgun (WGS) entry which is preliminary data.</text>
</comment>
<name>A0AAE0MTX1_9PEZI</name>
<evidence type="ECO:0008006" key="4">
    <source>
        <dbReference type="Google" id="ProtNLM"/>
    </source>
</evidence>
<organism evidence="2 3">
    <name type="scientific">Neurospora tetraspora</name>
    <dbReference type="NCBI Taxonomy" id="94610"/>
    <lineage>
        <taxon>Eukaryota</taxon>
        <taxon>Fungi</taxon>
        <taxon>Dikarya</taxon>
        <taxon>Ascomycota</taxon>
        <taxon>Pezizomycotina</taxon>
        <taxon>Sordariomycetes</taxon>
        <taxon>Sordariomycetidae</taxon>
        <taxon>Sordariales</taxon>
        <taxon>Sordariaceae</taxon>
        <taxon>Neurospora</taxon>
    </lineage>
</organism>
<dbReference type="AlphaFoldDB" id="A0AAE0MTX1"/>
<keyword evidence="3" id="KW-1185">Reference proteome</keyword>
<reference evidence="2" key="2">
    <citation type="submission" date="2023-06" db="EMBL/GenBank/DDBJ databases">
        <authorList>
            <consortium name="Lawrence Berkeley National Laboratory"/>
            <person name="Haridas S."/>
            <person name="Hensen N."/>
            <person name="Bonometti L."/>
            <person name="Westerberg I."/>
            <person name="Brannstrom I.O."/>
            <person name="Guillou S."/>
            <person name="Cros-Aarteil S."/>
            <person name="Calhoun S."/>
            <person name="Kuo A."/>
            <person name="Mondo S."/>
            <person name="Pangilinan J."/>
            <person name="Riley R."/>
            <person name="Labutti K."/>
            <person name="Andreopoulos B."/>
            <person name="Lipzen A."/>
            <person name="Chen C."/>
            <person name="Yanf M."/>
            <person name="Daum C."/>
            <person name="Ng V."/>
            <person name="Clum A."/>
            <person name="Steindorff A."/>
            <person name="Ohm R."/>
            <person name="Martin F."/>
            <person name="Silar P."/>
            <person name="Natvig D."/>
            <person name="Lalanne C."/>
            <person name="Gautier V."/>
            <person name="Ament-Velasquez S.L."/>
            <person name="Kruys A."/>
            <person name="Hutchinson M.I."/>
            <person name="Powell A.J."/>
            <person name="Barry K."/>
            <person name="Miller A.N."/>
            <person name="Grigoriev I.V."/>
            <person name="Debuchy R."/>
            <person name="Gladieux P."/>
            <person name="Thoren M.H."/>
            <person name="Johannesson H."/>
        </authorList>
    </citation>
    <scope>NUCLEOTIDE SEQUENCE</scope>
    <source>
        <strain evidence="2">CBS 560.94</strain>
    </source>
</reference>
<keyword evidence="1" id="KW-0732">Signal</keyword>
<evidence type="ECO:0000313" key="2">
    <source>
        <dbReference type="EMBL" id="KAK3350842.1"/>
    </source>
</evidence>
<dbReference type="RefSeq" id="XP_062684137.1">
    <property type="nucleotide sequence ID" value="XM_062820433.1"/>
</dbReference>
<dbReference type="Proteomes" id="UP001278500">
    <property type="component" value="Unassembled WGS sequence"/>
</dbReference>
<feature type="chain" id="PRO_5041937742" description="Secreted protein" evidence="1">
    <location>
        <begin position="22"/>
        <end position="72"/>
    </location>
</feature>
<accession>A0AAE0MTX1</accession>
<feature type="signal peptide" evidence="1">
    <location>
        <begin position="1"/>
        <end position="21"/>
    </location>
</feature>
<protein>
    <recommendedName>
        <fullName evidence="4">Secreted protein</fullName>
    </recommendedName>
</protein>
<evidence type="ECO:0000313" key="3">
    <source>
        <dbReference type="Proteomes" id="UP001278500"/>
    </source>
</evidence>
<evidence type="ECO:0000256" key="1">
    <source>
        <dbReference type="SAM" id="SignalP"/>
    </source>
</evidence>
<reference evidence="2" key="1">
    <citation type="journal article" date="2023" name="Mol. Phylogenet. Evol.">
        <title>Genome-scale phylogeny and comparative genomics of the fungal order Sordariales.</title>
        <authorList>
            <person name="Hensen N."/>
            <person name="Bonometti L."/>
            <person name="Westerberg I."/>
            <person name="Brannstrom I.O."/>
            <person name="Guillou S."/>
            <person name="Cros-Aarteil S."/>
            <person name="Calhoun S."/>
            <person name="Haridas S."/>
            <person name="Kuo A."/>
            <person name="Mondo S."/>
            <person name="Pangilinan J."/>
            <person name="Riley R."/>
            <person name="LaButti K."/>
            <person name="Andreopoulos B."/>
            <person name="Lipzen A."/>
            <person name="Chen C."/>
            <person name="Yan M."/>
            <person name="Daum C."/>
            <person name="Ng V."/>
            <person name="Clum A."/>
            <person name="Steindorff A."/>
            <person name="Ohm R.A."/>
            <person name="Martin F."/>
            <person name="Silar P."/>
            <person name="Natvig D.O."/>
            <person name="Lalanne C."/>
            <person name="Gautier V."/>
            <person name="Ament-Velasquez S.L."/>
            <person name="Kruys A."/>
            <person name="Hutchinson M.I."/>
            <person name="Powell A.J."/>
            <person name="Barry K."/>
            <person name="Miller A.N."/>
            <person name="Grigoriev I.V."/>
            <person name="Debuchy R."/>
            <person name="Gladieux P."/>
            <person name="Hiltunen Thoren M."/>
            <person name="Johannesson H."/>
        </authorList>
    </citation>
    <scope>NUCLEOTIDE SEQUENCE</scope>
    <source>
        <strain evidence="2">CBS 560.94</strain>
    </source>
</reference>
<gene>
    <name evidence="2" type="ORF">B0H65DRAFT_100362</name>
</gene>
<proteinExistence type="predicted"/>